<organism evidence="1 2">
    <name type="scientific">Massilia soli</name>
    <dbReference type="NCBI Taxonomy" id="2792854"/>
    <lineage>
        <taxon>Bacteria</taxon>
        <taxon>Pseudomonadati</taxon>
        <taxon>Pseudomonadota</taxon>
        <taxon>Betaproteobacteria</taxon>
        <taxon>Burkholderiales</taxon>
        <taxon>Oxalobacteraceae</taxon>
        <taxon>Telluria group</taxon>
        <taxon>Massilia</taxon>
    </lineage>
</organism>
<proteinExistence type="predicted"/>
<dbReference type="RefSeq" id="WP_223467905.1">
    <property type="nucleotide sequence ID" value="NZ_JAFBIL020000003.1"/>
</dbReference>
<reference evidence="1 2" key="2">
    <citation type="submission" date="2021-08" db="EMBL/GenBank/DDBJ databases">
        <title>Massilia sp. R798.</title>
        <authorList>
            <person name="Baek J.H."/>
            <person name="Jung H.S."/>
            <person name="Kim K.R."/>
            <person name="Jeon C.O."/>
        </authorList>
    </citation>
    <scope>NUCLEOTIDE SEQUENCE [LARGE SCALE GENOMIC DNA]</scope>
    <source>
        <strain evidence="1 2">R798</strain>
    </source>
</reference>
<name>A0ABS7SMZ8_9BURK</name>
<dbReference type="Proteomes" id="UP000809349">
    <property type="component" value="Unassembled WGS sequence"/>
</dbReference>
<sequence>MNLPDGGPADGFSLANIRTLSFGKFVAGSGGSVTIAPNGARSRSGGVILINSAGAGSAGFNVAQLKGGTNKSVVMSLPANGTVSISSGASSMSLGNFINDSGTVLPLTAAGLILNIGATLTVAPNQAPGTYSGTFNLTVNYQ</sequence>
<keyword evidence="2" id="KW-1185">Reference proteome</keyword>
<evidence type="ECO:0000313" key="2">
    <source>
        <dbReference type="Proteomes" id="UP000809349"/>
    </source>
</evidence>
<comment type="caution">
    <text evidence="1">The sequence shown here is derived from an EMBL/GenBank/DDBJ whole genome shotgun (WGS) entry which is preliminary data.</text>
</comment>
<dbReference type="InterPro" id="IPR025514">
    <property type="entry name" value="DUF4402"/>
</dbReference>
<evidence type="ECO:0000313" key="1">
    <source>
        <dbReference type="EMBL" id="MBZ2207417.1"/>
    </source>
</evidence>
<dbReference type="EMBL" id="JAFBIL020000003">
    <property type="protein sequence ID" value="MBZ2207417.1"/>
    <property type="molecule type" value="Genomic_DNA"/>
</dbReference>
<gene>
    <name evidence="1" type="ORF">I4X03_009110</name>
</gene>
<accession>A0ABS7SMZ8</accession>
<reference evidence="1 2" key="1">
    <citation type="submission" date="2021-01" db="EMBL/GenBank/DDBJ databases">
        <authorList>
            <person name="Ruan W."/>
            <person name="Khan S.A."/>
            <person name="Jeon C.O."/>
        </authorList>
    </citation>
    <scope>NUCLEOTIDE SEQUENCE [LARGE SCALE GENOMIC DNA]</scope>
    <source>
        <strain evidence="1 2">R798</strain>
    </source>
</reference>
<protein>
    <submittedName>
        <fullName evidence="1">DUF4402 domain-containing protein</fullName>
    </submittedName>
</protein>
<dbReference type="Pfam" id="PF14352">
    <property type="entry name" value="DUF4402"/>
    <property type="match status" value="1"/>
</dbReference>